<dbReference type="InterPro" id="IPR036318">
    <property type="entry name" value="FAD-bd_PCMH-like_sf"/>
</dbReference>
<dbReference type="PROSITE" id="PS51387">
    <property type="entry name" value="FAD_PCMH"/>
    <property type="match status" value="1"/>
</dbReference>
<dbReference type="Proteomes" id="UP001287356">
    <property type="component" value="Unassembled WGS sequence"/>
</dbReference>
<dbReference type="SUPFAM" id="SSF56176">
    <property type="entry name" value="FAD-binding/transporter-associated domain-like"/>
    <property type="match status" value="1"/>
</dbReference>
<protein>
    <recommendedName>
        <fullName evidence="2">Delta(24)-sterol reductase</fullName>
        <ecNumber evidence="2">1.3.1.72</ecNumber>
    </recommendedName>
</protein>
<dbReference type="InterPro" id="IPR016169">
    <property type="entry name" value="FAD-bd_PCMH_sub2"/>
</dbReference>
<dbReference type="EC" id="1.3.1.72" evidence="2"/>
<keyword evidence="4" id="KW-1133">Transmembrane helix</keyword>
<dbReference type="GO" id="GO:0016020">
    <property type="term" value="C:membrane"/>
    <property type="evidence" value="ECO:0007669"/>
    <property type="project" value="UniProtKB-SubCell"/>
</dbReference>
<evidence type="ECO:0000313" key="9">
    <source>
        <dbReference type="Proteomes" id="UP001287356"/>
    </source>
</evidence>
<keyword evidence="5" id="KW-0472">Membrane</keyword>
<comment type="subcellular location">
    <subcellularLocation>
        <location evidence="1">Membrane</location>
        <topology evidence="1">Single-pass membrane protein</topology>
    </subcellularLocation>
</comment>
<evidence type="ECO:0000313" key="8">
    <source>
        <dbReference type="EMBL" id="KAK3384486.1"/>
    </source>
</evidence>
<dbReference type="Pfam" id="PF01565">
    <property type="entry name" value="FAD_binding_4"/>
    <property type="match status" value="1"/>
</dbReference>
<feature type="domain" description="FAD-binding PCMH-type" evidence="7">
    <location>
        <begin position="1"/>
        <end position="172"/>
    </location>
</feature>
<dbReference type="GO" id="GO:0008202">
    <property type="term" value="P:steroid metabolic process"/>
    <property type="evidence" value="ECO:0007669"/>
    <property type="project" value="TreeGrafter"/>
</dbReference>
<dbReference type="PANTHER" id="PTHR10801:SF10">
    <property type="entry name" value="FAD BINDING DOMAIN PROTEIN (AFU_ORTHOLOGUE AFUA_6G14300)"/>
    <property type="match status" value="1"/>
</dbReference>
<evidence type="ECO:0000256" key="2">
    <source>
        <dbReference type="ARBA" id="ARBA00012405"/>
    </source>
</evidence>
<evidence type="ECO:0000256" key="5">
    <source>
        <dbReference type="ARBA" id="ARBA00023136"/>
    </source>
</evidence>
<feature type="compositionally biased region" description="Low complexity" evidence="6">
    <location>
        <begin position="407"/>
        <end position="422"/>
    </location>
</feature>
<proteinExistence type="predicted"/>
<keyword evidence="9" id="KW-1185">Reference proteome</keyword>
<comment type="caution">
    <text evidence="8">The sequence shown here is derived from an EMBL/GenBank/DDBJ whole genome shotgun (WGS) entry which is preliminary data.</text>
</comment>
<feature type="region of interest" description="Disordered" evidence="6">
    <location>
        <begin position="372"/>
        <end position="425"/>
    </location>
</feature>
<evidence type="ECO:0000256" key="3">
    <source>
        <dbReference type="ARBA" id="ARBA00022692"/>
    </source>
</evidence>
<dbReference type="GO" id="GO:0050614">
    <property type="term" value="F:Delta24-sterol reductase activity"/>
    <property type="evidence" value="ECO:0007669"/>
    <property type="project" value="UniProtKB-EC"/>
</dbReference>
<gene>
    <name evidence="8" type="ORF">B0T24DRAFT_608602</name>
</gene>
<sequence length="560" mass="62219">MAIERHAAAVARIATTVRGFFDRSEPYRIFHGSTNSTRPARGPGARVVDISELRNVLSVDPVRRTALVEPNVPMDRLVEATLAHGLVPPVVMEFPGITAGGGYAGTAGESSSFRHGFFDDNVESVEMVLADGSVRRISGAPGDERADLFRGAAGAVGTLGVATLLELRLMKARKFVRTNYRRTSSVAEAVAAVREAVRDPATDYVDGILFSKDHGVVITGTLTDESPPDGVKPQTFSGAWDPWFYLHAKERTVDATGTTASNKPSSAVVDYIPLAEYLFRYDRGGFWVGAAAFKYFWMVPFNRFTRWFLDDFLHTRMMYRALHGSGESARFVVQDIAMPFATAEALVDYTARELDIWPLWLCPLQRRAPPTFHPFTTTPAGSTSSSTSTSTSTSAEKPQPAVHEEAAVTTTTTTAPPATTQQQEEDPMMLNVGVWGWGPSQPADFVAKNRALEARVRDLGGMKWLYAHTYYPPAEFWRMYGGRAWYDALRTKYKATALPSVWDKVHVDVDADAQTRRRRSWLKSVRPVGGLWGIYQSIRSRDYTLHRRAGWKYKAEEEKK</sequence>
<dbReference type="InterPro" id="IPR040165">
    <property type="entry name" value="Diminuto-like"/>
</dbReference>
<reference evidence="8" key="1">
    <citation type="journal article" date="2023" name="Mol. Phylogenet. Evol.">
        <title>Genome-scale phylogeny and comparative genomics of the fungal order Sordariales.</title>
        <authorList>
            <person name="Hensen N."/>
            <person name="Bonometti L."/>
            <person name="Westerberg I."/>
            <person name="Brannstrom I.O."/>
            <person name="Guillou S."/>
            <person name="Cros-Aarteil S."/>
            <person name="Calhoun S."/>
            <person name="Haridas S."/>
            <person name="Kuo A."/>
            <person name="Mondo S."/>
            <person name="Pangilinan J."/>
            <person name="Riley R."/>
            <person name="LaButti K."/>
            <person name="Andreopoulos B."/>
            <person name="Lipzen A."/>
            <person name="Chen C."/>
            <person name="Yan M."/>
            <person name="Daum C."/>
            <person name="Ng V."/>
            <person name="Clum A."/>
            <person name="Steindorff A."/>
            <person name="Ohm R.A."/>
            <person name="Martin F."/>
            <person name="Silar P."/>
            <person name="Natvig D.O."/>
            <person name="Lalanne C."/>
            <person name="Gautier V."/>
            <person name="Ament-Velasquez S.L."/>
            <person name="Kruys A."/>
            <person name="Hutchinson M.I."/>
            <person name="Powell A.J."/>
            <person name="Barry K."/>
            <person name="Miller A.N."/>
            <person name="Grigoriev I.V."/>
            <person name="Debuchy R."/>
            <person name="Gladieux P."/>
            <person name="Hiltunen Thoren M."/>
            <person name="Johannesson H."/>
        </authorList>
    </citation>
    <scope>NUCLEOTIDE SEQUENCE</scope>
    <source>
        <strain evidence="8">CBS 958.72</strain>
    </source>
</reference>
<reference evidence="8" key="2">
    <citation type="submission" date="2023-06" db="EMBL/GenBank/DDBJ databases">
        <authorList>
            <consortium name="Lawrence Berkeley National Laboratory"/>
            <person name="Haridas S."/>
            <person name="Hensen N."/>
            <person name="Bonometti L."/>
            <person name="Westerberg I."/>
            <person name="Brannstrom I.O."/>
            <person name="Guillou S."/>
            <person name="Cros-Aarteil S."/>
            <person name="Calhoun S."/>
            <person name="Kuo A."/>
            <person name="Mondo S."/>
            <person name="Pangilinan J."/>
            <person name="Riley R."/>
            <person name="Labutti K."/>
            <person name="Andreopoulos B."/>
            <person name="Lipzen A."/>
            <person name="Chen C."/>
            <person name="Yanf M."/>
            <person name="Daum C."/>
            <person name="Ng V."/>
            <person name="Clum A."/>
            <person name="Steindorff A."/>
            <person name="Ohm R."/>
            <person name="Martin F."/>
            <person name="Silar P."/>
            <person name="Natvig D."/>
            <person name="Lalanne C."/>
            <person name="Gautier V."/>
            <person name="Ament-Velasquez S.L."/>
            <person name="Kruys A."/>
            <person name="Hutchinson M.I."/>
            <person name="Powell A.J."/>
            <person name="Barry K."/>
            <person name="Miller A.N."/>
            <person name="Grigoriev I.V."/>
            <person name="Debuchy R."/>
            <person name="Gladieux P."/>
            <person name="Thoren M.H."/>
            <person name="Johannesson H."/>
        </authorList>
    </citation>
    <scope>NUCLEOTIDE SEQUENCE</scope>
    <source>
        <strain evidence="8">CBS 958.72</strain>
    </source>
</reference>
<evidence type="ECO:0000256" key="4">
    <source>
        <dbReference type="ARBA" id="ARBA00022989"/>
    </source>
</evidence>
<dbReference type="InterPro" id="IPR016166">
    <property type="entry name" value="FAD-bd_PCMH"/>
</dbReference>
<dbReference type="PANTHER" id="PTHR10801">
    <property type="entry name" value="24-DEHYDROCHOLESTEROL REDUCTASE"/>
    <property type="match status" value="1"/>
</dbReference>
<evidence type="ECO:0000256" key="1">
    <source>
        <dbReference type="ARBA" id="ARBA00004167"/>
    </source>
</evidence>
<dbReference type="GO" id="GO:0000246">
    <property type="term" value="F:Delta24(24-1) sterol reductase activity"/>
    <property type="evidence" value="ECO:0007669"/>
    <property type="project" value="TreeGrafter"/>
</dbReference>
<dbReference type="InterPro" id="IPR006094">
    <property type="entry name" value="Oxid_FAD_bind_N"/>
</dbReference>
<dbReference type="Gene3D" id="3.30.465.10">
    <property type="match status" value="1"/>
</dbReference>
<accession>A0AAE0TYR2</accession>
<organism evidence="8 9">
    <name type="scientific">Lasiosphaeria ovina</name>
    <dbReference type="NCBI Taxonomy" id="92902"/>
    <lineage>
        <taxon>Eukaryota</taxon>
        <taxon>Fungi</taxon>
        <taxon>Dikarya</taxon>
        <taxon>Ascomycota</taxon>
        <taxon>Pezizomycotina</taxon>
        <taxon>Sordariomycetes</taxon>
        <taxon>Sordariomycetidae</taxon>
        <taxon>Sordariales</taxon>
        <taxon>Lasiosphaeriaceae</taxon>
        <taxon>Lasiosphaeria</taxon>
    </lineage>
</organism>
<name>A0AAE0TYR2_9PEZI</name>
<feature type="compositionally biased region" description="Low complexity" evidence="6">
    <location>
        <begin position="372"/>
        <end position="394"/>
    </location>
</feature>
<dbReference type="GO" id="GO:0071949">
    <property type="term" value="F:FAD binding"/>
    <property type="evidence" value="ECO:0007669"/>
    <property type="project" value="InterPro"/>
</dbReference>
<keyword evidence="3" id="KW-0812">Transmembrane</keyword>
<evidence type="ECO:0000256" key="6">
    <source>
        <dbReference type="SAM" id="MobiDB-lite"/>
    </source>
</evidence>
<dbReference type="GO" id="GO:0005737">
    <property type="term" value="C:cytoplasm"/>
    <property type="evidence" value="ECO:0007669"/>
    <property type="project" value="TreeGrafter"/>
</dbReference>
<evidence type="ECO:0000259" key="7">
    <source>
        <dbReference type="PROSITE" id="PS51387"/>
    </source>
</evidence>
<dbReference type="FunFam" id="3.30.465.10:FF:000031">
    <property type="entry name" value="FAD binding domain protein"/>
    <property type="match status" value="1"/>
</dbReference>
<dbReference type="AlphaFoldDB" id="A0AAE0TYR2"/>
<dbReference type="EMBL" id="JAULSN010000001">
    <property type="protein sequence ID" value="KAK3384486.1"/>
    <property type="molecule type" value="Genomic_DNA"/>
</dbReference>